<keyword evidence="13" id="KW-0902">Two-component regulatory system</keyword>
<dbReference type="SMART" id="SM00388">
    <property type="entry name" value="HisKA"/>
    <property type="match status" value="1"/>
</dbReference>
<dbReference type="InterPro" id="IPR001610">
    <property type="entry name" value="PAC"/>
</dbReference>
<keyword evidence="15" id="KW-0472">Membrane</keyword>
<keyword evidence="7" id="KW-0812">Transmembrane</keyword>
<dbReference type="InterPro" id="IPR036890">
    <property type="entry name" value="HATPase_C_sf"/>
</dbReference>
<dbReference type="InterPro" id="IPR013767">
    <property type="entry name" value="PAS_fold"/>
</dbReference>
<dbReference type="CDD" id="cd17546">
    <property type="entry name" value="REC_hyHK_CKI1_RcsC-like"/>
    <property type="match status" value="2"/>
</dbReference>
<keyword evidence="28" id="KW-1185">Reference proteome</keyword>
<dbReference type="Proteomes" id="UP000269265">
    <property type="component" value="Unassembled WGS sequence"/>
</dbReference>
<dbReference type="InterPro" id="IPR003661">
    <property type="entry name" value="HisK_dim/P_dom"/>
</dbReference>
<dbReference type="InterPro" id="IPR000014">
    <property type="entry name" value="PAS"/>
</dbReference>
<dbReference type="Pfam" id="PF01627">
    <property type="entry name" value="Hpt"/>
    <property type="match status" value="1"/>
</dbReference>
<dbReference type="PROSITE" id="PS50112">
    <property type="entry name" value="PAS"/>
    <property type="match status" value="3"/>
</dbReference>
<proteinExistence type="predicted"/>
<dbReference type="SMART" id="SM00448">
    <property type="entry name" value="REC"/>
    <property type="match status" value="2"/>
</dbReference>
<dbReference type="EMBL" id="RSED01000019">
    <property type="protein sequence ID" value="RRS02682.1"/>
    <property type="molecule type" value="Genomic_DNA"/>
</dbReference>
<dbReference type="InterPro" id="IPR004358">
    <property type="entry name" value="Sig_transdc_His_kin-like_C"/>
</dbReference>
<evidence type="ECO:0000256" key="12">
    <source>
        <dbReference type="ARBA" id="ARBA00022989"/>
    </source>
</evidence>
<comment type="caution">
    <text evidence="27">The sequence shown here is derived from an EMBL/GenBank/DDBJ whole genome shotgun (WGS) entry which is preliminary data.</text>
</comment>
<dbReference type="PANTHER" id="PTHR45339:SF1">
    <property type="entry name" value="HYBRID SIGNAL TRANSDUCTION HISTIDINE KINASE J"/>
    <property type="match status" value="1"/>
</dbReference>
<evidence type="ECO:0000256" key="19">
    <source>
        <dbReference type="ARBA" id="ARBA00070152"/>
    </source>
</evidence>
<evidence type="ECO:0000313" key="28">
    <source>
        <dbReference type="Proteomes" id="UP000269265"/>
    </source>
</evidence>
<dbReference type="InterPro" id="IPR001789">
    <property type="entry name" value="Sig_transdc_resp-reg_receiver"/>
</dbReference>
<feature type="domain" description="HPt" evidence="26">
    <location>
        <begin position="1226"/>
        <end position="1323"/>
    </location>
</feature>
<keyword evidence="6" id="KW-0808">Transferase</keyword>
<evidence type="ECO:0000256" key="14">
    <source>
        <dbReference type="ARBA" id="ARBA00023026"/>
    </source>
</evidence>
<dbReference type="PRINTS" id="PR00344">
    <property type="entry name" value="BCTRLSENSOR"/>
</dbReference>
<dbReference type="Pfam" id="PF00989">
    <property type="entry name" value="PAS"/>
    <property type="match status" value="1"/>
</dbReference>
<evidence type="ECO:0000256" key="22">
    <source>
        <dbReference type="SAM" id="MobiDB-lite"/>
    </source>
</evidence>
<dbReference type="Pfam" id="PF08447">
    <property type="entry name" value="PAS_3"/>
    <property type="match status" value="1"/>
</dbReference>
<dbReference type="FunFam" id="3.30.565.10:FF:000010">
    <property type="entry name" value="Sensor histidine kinase RcsC"/>
    <property type="match status" value="1"/>
</dbReference>
<feature type="domain" description="PAS" evidence="25">
    <location>
        <begin position="270"/>
        <end position="317"/>
    </location>
</feature>
<evidence type="ECO:0000313" key="27">
    <source>
        <dbReference type="EMBL" id="RRS02682.1"/>
    </source>
</evidence>
<dbReference type="Gene3D" id="3.30.450.20">
    <property type="entry name" value="PAS domain"/>
    <property type="match status" value="3"/>
</dbReference>
<accession>A0A426V727</accession>
<dbReference type="CDD" id="cd16922">
    <property type="entry name" value="HATPase_EvgS-ArcB-TorS-like"/>
    <property type="match status" value="1"/>
</dbReference>
<dbReference type="GO" id="GO:0005524">
    <property type="term" value="F:ATP binding"/>
    <property type="evidence" value="ECO:0007669"/>
    <property type="project" value="UniProtKB-KW"/>
</dbReference>
<sequence>MSQVKHSTRKPWLLLLALAGLIASALAAWPWGWSGLGLALAAWSAAGMGFMVRHSMQARSLLEGSTLPGPATAAPADSPFPEQQPQTLPDIRPASQRWLYLTRDIAQAAQQAHSLPQALNAVGQLLHDHLGSRAWVCLRVEGWNGDSALLRPWMDSGSDADDHIDPAAMSTVRREDLPLGQALTLRQPYVVDLDAVPPQQAPTPWRQGTARRVLAVPVIVDNRPVALLEYLDPTPLSSDQHVVLQVATLQLGFVAQRDNTQTRIAHDAEHLGRLGMVASRITSGVALLDSNGLIEWINPMFVALTGWPHDQVLGRSLPDLLAEQVQDAGLVEEVRRLSSNAAPFRISFEGSRQGPGAITRYWGEIDAILMLDEGGSHHQYVCLFNDITKRKQLEHQQAQEKEFLEALLGNLPISLLVMDPEDLTVAAINRFAEYELDLRHDQVVKRPLSEVLGPEVLTLVEPQMRKAIRSGETVDHDFVWQNSQRRFVVNARHFALRHVNGQPRLLITLARDITAQRQARIDLEESERRFRELVESMDDCVYVATQHHRHFVYLSPRTHDVMGLPAESLQRDARLFDSLVIPEDRPLLKQELPADTSDDDLQPVDQVVRIQHPTRGLRWLRRRSHARRLDSDEWRIYGLVSDVTDEHQQALELQRARDAAESASQAKSQFMASMSHEIRTPMNAILGMTELLMGTNLSDKQRRYAQSVFRSGESLLEIINDILDFSKIEAGRLELAPTDFSLQTLLDDTLELMAPRAHEKGLEIASHFQPGLPPIIHADSLRLQQIITNLVANAVKFTERGEVVVNVRRVDADLSRTAAELVGQPIELEFSVRDTGIGIAAEDTPKLFSAFTQANAGLARRYGGTGLGLAITKQLVELMNGQIEVQSAPGVGSEFIFRVPVVVASMNTDFAMLEEIDMPVLHILVVDDNATNLTVVENILSAWGMRVTCAHDGQEALEILLDPASDLDVDMAMVDMNMPRLDGLGFAEQLRKSGRYPQLKLVLLSSMSTVDDVRRSQDSGYDRFVPKPLRKTELRQAILGLSADLMPPSADMVQLRLNVLVVEDNLVNQEVCSHMLSRAGCTVHLANSAMEGLRRLSEDVYDVVLMDIQMPGMDGVEALQLFRNPRQGRFNFATPPATTPVIAVTANALEGDEQRFLGLGFNAYLSKPFRMQQLVRVLQNSVSPPPPPVPVPPPAPAIEAPEPQAWREVFEEVAVQRLVELDPDGRNHLLERVTKMFANSVDKYVGQLEDAWRAGDLKTVRDVAHTMKSSSANLGALKLSHSCVEIETVIREQTGDDLGPLIIALQNEANRVLAALPLLLEAGQ</sequence>
<feature type="region of interest" description="Disordered" evidence="22">
    <location>
        <begin position="64"/>
        <end position="88"/>
    </location>
</feature>
<evidence type="ECO:0000256" key="11">
    <source>
        <dbReference type="ARBA" id="ARBA00022840"/>
    </source>
</evidence>
<dbReference type="Pfam" id="PF00512">
    <property type="entry name" value="HisKA"/>
    <property type="match status" value="1"/>
</dbReference>
<comment type="subcellular location">
    <subcellularLocation>
        <location evidence="2">Cell membrane</location>
        <topology evidence="2">Multi-pass membrane protein</topology>
    </subcellularLocation>
</comment>
<evidence type="ECO:0000256" key="13">
    <source>
        <dbReference type="ARBA" id="ARBA00023012"/>
    </source>
</evidence>
<dbReference type="InterPro" id="IPR035965">
    <property type="entry name" value="PAS-like_dom_sf"/>
</dbReference>
<dbReference type="EC" id="2.7.13.3" evidence="3"/>
<evidence type="ECO:0000256" key="6">
    <source>
        <dbReference type="ARBA" id="ARBA00022679"/>
    </source>
</evidence>
<evidence type="ECO:0000259" key="24">
    <source>
        <dbReference type="PROSITE" id="PS50110"/>
    </source>
</evidence>
<feature type="domain" description="Histidine kinase" evidence="23">
    <location>
        <begin position="673"/>
        <end position="903"/>
    </location>
</feature>
<dbReference type="PANTHER" id="PTHR45339">
    <property type="entry name" value="HYBRID SIGNAL TRANSDUCTION HISTIDINE KINASE J"/>
    <property type="match status" value="1"/>
</dbReference>
<dbReference type="GO" id="GO:0000155">
    <property type="term" value="F:phosphorelay sensor kinase activity"/>
    <property type="evidence" value="ECO:0007669"/>
    <property type="project" value="InterPro"/>
</dbReference>
<dbReference type="InterPro" id="IPR036097">
    <property type="entry name" value="HisK_dim/P_sf"/>
</dbReference>
<feature type="domain" description="Response regulatory" evidence="24">
    <location>
        <begin position="922"/>
        <end position="1042"/>
    </location>
</feature>
<comment type="function">
    <text evidence="16">Member of the two-component regulatory system BvgS/BvgA. Phosphorylates BvgA via a four-step phosphorelay in response to environmental signals.</text>
</comment>
<dbReference type="InterPro" id="IPR003594">
    <property type="entry name" value="HATPase_dom"/>
</dbReference>
<dbReference type="InterPro" id="IPR011006">
    <property type="entry name" value="CheY-like_superfamily"/>
</dbReference>
<gene>
    <name evidence="27" type="ORF">EIP75_19035</name>
</gene>
<keyword evidence="12" id="KW-1133">Transmembrane helix</keyword>
<dbReference type="InterPro" id="IPR036641">
    <property type="entry name" value="HPT_dom_sf"/>
</dbReference>
<dbReference type="SMART" id="SM00073">
    <property type="entry name" value="HPT"/>
    <property type="match status" value="1"/>
</dbReference>
<evidence type="ECO:0000256" key="5">
    <source>
        <dbReference type="ARBA" id="ARBA00022553"/>
    </source>
</evidence>
<dbReference type="Gene3D" id="1.10.287.130">
    <property type="match status" value="1"/>
</dbReference>
<evidence type="ECO:0000256" key="21">
    <source>
        <dbReference type="PROSITE-ProRule" id="PRU00169"/>
    </source>
</evidence>
<evidence type="ECO:0000256" key="18">
    <source>
        <dbReference type="ARBA" id="ARBA00068150"/>
    </source>
</evidence>
<dbReference type="PROSITE" id="PS50109">
    <property type="entry name" value="HIS_KIN"/>
    <property type="match status" value="1"/>
</dbReference>
<evidence type="ECO:0000256" key="8">
    <source>
        <dbReference type="ARBA" id="ARBA00022729"/>
    </source>
</evidence>
<evidence type="ECO:0000256" key="2">
    <source>
        <dbReference type="ARBA" id="ARBA00004651"/>
    </source>
</evidence>
<dbReference type="SUPFAM" id="SSF55874">
    <property type="entry name" value="ATPase domain of HSP90 chaperone/DNA topoisomerase II/histidine kinase"/>
    <property type="match status" value="1"/>
</dbReference>
<feature type="domain" description="PAS" evidence="25">
    <location>
        <begin position="400"/>
        <end position="471"/>
    </location>
</feature>
<dbReference type="Gene3D" id="3.40.50.2300">
    <property type="match status" value="2"/>
</dbReference>
<evidence type="ECO:0000259" key="26">
    <source>
        <dbReference type="PROSITE" id="PS50894"/>
    </source>
</evidence>
<evidence type="ECO:0000256" key="4">
    <source>
        <dbReference type="ARBA" id="ARBA00022475"/>
    </source>
</evidence>
<evidence type="ECO:0000256" key="16">
    <source>
        <dbReference type="ARBA" id="ARBA00058004"/>
    </source>
</evidence>
<dbReference type="SUPFAM" id="SSF47384">
    <property type="entry name" value="Homodimeric domain of signal transducing histidine kinase"/>
    <property type="match status" value="1"/>
</dbReference>
<dbReference type="SMART" id="SM00387">
    <property type="entry name" value="HATPase_c"/>
    <property type="match status" value="1"/>
</dbReference>
<comment type="subunit">
    <text evidence="17">At low DSF concentrations, interacts with RpfF.</text>
</comment>
<dbReference type="FunFam" id="1.10.287.130:FF:000002">
    <property type="entry name" value="Two-component osmosensing histidine kinase"/>
    <property type="match status" value="1"/>
</dbReference>
<evidence type="ECO:0000256" key="10">
    <source>
        <dbReference type="ARBA" id="ARBA00022777"/>
    </source>
</evidence>
<dbReference type="Pfam" id="PF08448">
    <property type="entry name" value="PAS_4"/>
    <property type="match status" value="1"/>
</dbReference>
<dbReference type="Gene3D" id="3.30.450.40">
    <property type="match status" value="1"/>
</dbReference>
<evidence type="ECO:0000256" key="15">
    <source>
        <dbReference type="ARBA" id="ARBA00023136"/>
    </source>
</evidence>
<keyword evidence="14" id="KW-0843">Virulence</keyword>
<evidence type="ECO:0000256" key="9">
    <source>
        <dbReference type="ARBA" id="ARBA00022741"/>
    </source>
</evidence>
<feature type="modified residue" description="4-aspartylphosphate" evidence="21">
    <location>
        <position position="1107"/>
    </location>
</feature>
<dbReference type="PROSITE" id="PS50894">
    <property type="entry name" value="HPT"/>
    <property type="match status" value="1"/>
</dbReference>
<organism evidence="27 28">
    <name type="scientific">Aquabacterium soli</name>
    <dbReference type="NCBI Taxonomy" id="2493092"/>
    <lineage>
        <taxon>Bacteria</taxon>
        <taxon>Pseudomonadati</taxon>
        <taxon>Pseudomonadota</taxon>
        <taxon>Betaproteobacteria</taxon>
        <taxon>Burkholderiales</taxon>
        <taxon>Aquabacterium</taxon>
    </lineage>
</organism>
<evidence type="ECO:0000256" key="3">
    <source>
        <dbReference type="ARBA" id="ARBA00012438"/>
    </source>
</evidence>
<dbReference type="InterPro" id="IPR008207">
    <property type="entry name" value="Sig_transdc_His_kin_Hpt_dom"/>
</dbReference>
<dbReference type="InterPro" id="IPR003018">
    <property type="entry name" value="GAF"/>
</dbReference>
<evidence type="ECO:0000259" key="23">
    <source>
        <dbReference type="PROSITE" id="PS50109"/>
    </source>
</evidence>
<keyword evidence="10" id="KW-0418">Kinase</keyword>
<name>A0A426V727_9BURK</name>
<dbReference type="NCBIfam" id="TIGR00229">
    <property type="entry name" value="sensory_box"/>
    <property type="match status" value="1"/>
</dbReference>
<dbReference type="InterPro" id="IPR013656">
    <property type="entry name" value="PAS_4"/>
</dbReference>
<dbReference type="SUPFAM" id="SSF55785">
    <property type="entry name" value="PYP-like sensor domain (PAS domain)"/>
    <property type="match status" value="3"/>
</dbReference>
<dbReference type="Pfam" id="PF02518">
    <property type="entry name" value="HATPase_c"/>
    <property type="match status" value="1"/>
</dbReference>
<keyword evidence="8" id="KW-0732">Signal</keyword>
<keyword evidence="4" id="KW-1003">Cell membrane</keyword>
<dbReference type="PROSITE" id="PS50110">
    <property type="entry name" value="RESPONSE_REGULATORY"/>
    <property type="match status" value="2"/>
</dbReference>
<feature type="domain" description="PAS" evidence="25">
    <location>
        <begin position="526"/>
        <end position="599"/>
    </location>
</feature>
<feature type="modified residue" description="Phosphohistidine" evidence="20">
    <location>
        <position position="1265"/>
    </location>
</feature>
<dbReference type="Pfam" id="PF00072">
    <property type="entry name" value="Response_reg"/>
    <property type="match status" value="2"/>
</dbReference>
<dbReference type="CDD" id="cd00130">
    <property type="entry name" value="PAS"/>
    <property type="match status" value="2"/>
</dbReference>
<dbReference type="GO" id="GO:0005886">
    <property type="term" value="C:plasma membrane"/>
    <property type="evidence" value="ECO:0007669"/>
    <property type="project" value="UniProtKB-SubCell"/>
</dbReference>
<evidence type="ECO:0000256" key="20">
    <source>
        <dbReference type="PROSITE-ProRule" id="PRU00110"/>
    </source>
</evidence>
<protein>
    <recommendedName>
        <fullName evidence="18">Sensory/regulatory protein RpfC</fullName>
        <ecNumber evidence="3">2.7.13.3</ecNumber>
    </recommendedName>
    <alternativeName>
        <fullName evidence="19">Virulence sensor protein BvgS</fullName>
    </alternativeName>
</protein>
<keyword evidence="11" id="KW-0067">ATP-binding</keyword>
<feature type="domain" description="Response regulatory" evidence="24">
    <location>
        <begin position="1058"/>
        <end position="1182"/>
    </location>
</feature>
<dbReference type="Gene3D" id="1.20.120.160">
    <property type="entry name" value="HPT domain"/>
    <property type="match status" value="1"/>
</dbReference>
<dbReference type="GO" id="GO:0006355">
    <property type="term" value="P:regulation of DNA-templated transcription"/>
    <property type="evidence" value="ECO:0007669"/>
    <property type="project" value="InterPro"/>
</dbReference>
<dbReference type="Pfam" id="PF01590">
    <property type="entry name" value="GAF"/>
    <property type="match status" value="1"/>
</dbReference>
<evidence type="ECO:0000256" key="17">
    <source>
        <dbReference type="ARBA" id="ARBA00064003"/>
    </source>
</evidence>
<dbReference type="CDD" id="cd00082">
    <property type="entry name" value="HisKA"/>
    <property type="match status" value="1"/>
</dbReference>
<reference evidence="27 28" key="1">
    <citation type="submission" date="2018-12" db="EMBL/GenBank/DDBJ databases">
        <title>The whole draft genome of Aquabacterium sp. SJQ9.</title>
        <authorList>
            <person name="Sun L."/>
            <person name="Gao X."/>
            <person name="Chen W."/>
            <person name="Huang K."/>
        </authorList>
    </citation>
    <scope>NUCLEOTIDE SEQUENCE [LARGE SCALE GENOMIC DNA]</scope>
    <source>
        <strain evidence="27 28">SJQ9</strain>
    </source>
</reference>
<dbReference type="SMART" id="SM00086">
    <property type="entry name" value="PAC"/>
    <property type="match status" value="3"/>
</dbReference>
<keyword evidence="5 21" id="KW-0597">Phosphoprotein</keyword>
<dbReference type="SMART" id="SM00091">
    <property type="entry name" value="PAS"/>
    <property type="match status" value="3"/>
</dbReference>
<dbReference type="InterPro" id="IPR013655">
    <property type="entry name" value="PAS_fold_3"/>
</dbReference>
<dbReference type="InterPro" id="IPR005467">
    <property type="entry name" value="His_kinase_dom"/>
</dbReference>
<comment type="catalytic activity">
    <reaction evidence="1">
        <text>ATP + protein L-histidine = ADP + protein N-phospho-L-histidine.</text>
        <dbReference type="EC" id="2.7.13.3"/>
    </reaction>
</comment>
<dbReference type="SUPFAM" id="SSF47226">
    <property type="entry name" value="Histidine-containing phosphotransfer domain, HPT domain"/>
    <property type="match status" value="1"/>
</dbReference>
<dbReference type="Gene3D" id="3.30.565.10">
    <property type="entry name" value="Histidine kinase-like ATPase, C-terminal domain"/>
    <property type="match status" value="1"/>
</dbReference>
<dbReference type="InterPro" id="IPR029016">
    <property type="entry name" value="GAF-like_dom_sf"/>
</dbReference>
<dbReference type="SUPFAM" id="SSF55781">
    <property type="entry name" value="GAF domain-like"/>
    <property type="match status" value="1"/>
</dbReference>
<keyword evidence="9" id="KW-0547">Nucleotide-binding</keyword>
<dbReference type="SUPFAM" id="SSF52172">
    <property type="entry name" value="CheY-like"/>
    <property type="match status" value="2"/>
</dbReference>
<feature type="modified residue" description="4-aspartylphosphate" evidence="21">
    <location>
        <position position="975"/>
    </location>
</feature>
<evidence type="ECO:0000256" key="7">
    <source>
        <dbReference type="ARBA" id="ARBA00022692"/>
    </source>
</evidence>
<evidence type="ECO:0000256" key="1">
    <source>
        <dbReference type="ARBA" id="ARBA00000085"/>
    </source>
</evidence>
<evidence type="ECO:0000259" key="25">
    <source>
        <dbReference type="PROSITE" id="PS50112"/>
    </source>
</evidence>